<accession>A0AA38KUY6</accession>
<reference evidence="1 2" key="1">
    <citation type="journal article" date="2021" name="Nat. Plants">
        <title>The Taxus genome provides insights into paclitaxel biosynthesis.</title>
        <authorList>
            <person name="Xiong X."/>
            <person name="Gou J."/>
            <person name="Liao Q."/>
            <person name="Li Y."/>
            <person name="Zhou Q."/>
            <person name="Bi G."/>
            <person name="Li C."/>
            <person name="Du R."/>
            <person name="Wang X."/>
            <person name="Sun T."/>
            <person name="Guo L."/>
            <person name="Liang H."/>
            <person name="Lu P."/>
            <person name="Wu Y."/>
            <person name="Zhang Z."/>
            <person name="Ro D.K."/>
            <person name="Shang Y."/>
            <person name="Huang S."/>
            <person name="Yan J."/>
        </authorList>
    </citation>
    <scope>NUCLEOTIDE SEQUENCE [LARGE SCALE GENOMIC DNA]</scope>
    <source>
        <strain evidence="1">Ta-2019</strain>
    </source>
</reference>
<proteinExistence type="predicted"/>
<name>A0AA38KUY6_TAXCH</name>
<dbReference type="AlphaFoldDB" id="A0AA38KUY6"/>
<dbReference type="EMBL" id="JAHRHJ020000007">
    <property type="protein sequence ID" value="KAH9308946.1"/>
    <property type="molecule type" value="Genomic_DNA"/>
</dbReference>
<sequence>MEDTLSRDLEAAKSQAIISGIKITTRSPATTHSQFTDDTILLSVASVIEARALKEILEDYQSTSQQMINFNKSNISFLNTSPQTQRRIVDIFGCKIMDLPSSYLGIPLFK</sequence>
<gene>
    <name evidence="1" type="ORF">KI387_036857</name>
</gene>
<dbReference type="OMA" id="DIFGCKI"/>
<evidence type="ECO:0008006" key="3">
    <source>
        <dbReference type="Google" id="ProtNLM"/>
    </source>
</evidence>
<keyword evidence="2" id="KW-1185">Reference proteome</keyword>
<evidence type="ECO:0000313" key="2">
    <source>
        <dbReference type="Proteomes" id="UP000824469"/>
    </source>
</evidence>
<organism evidence="1 2">
    <name type="scientific">Taxus chinensis</name>
    <name type="common">Chinese yew</name>
    <name type="synonym">Taxus wallichiana var. chinensis</name>
    <dbReference type="NCBI Taxonomy" id="29808"/>
    <lineage>
        <taxon>Eukaryota</taxon>
        <taxon>Viridiplantae</taxon>
        <taxon>Streptophyta</taxon>
        <taxon>Embryophyta</taxon>
        <taxon>Tracheophyta</taxon>
        <taxon>Spermatophyta</taxon>
        <taxon>Pinopsida</taxon>
        <taxon>Pinidae</taxon>
        <taxon>Conifers II</taxon>
        <taxon>Cupressales</taxon>
        <taxon>Taxaceae</taxon>
        <taxon>Taxus</taxon>
    </lineage>
</organism>
<protein>
    <recommendedName>
        <fullName evidence="3">Reverse transcriptase</fullName>
    </recommendedName>
</protein>
<feature type="non-terminal residue" evidence="1">
    <location>
        <position position="110"/>
    </location>
</feature>
<comment type="caution">
    <text evidence="1">The sequence shown here is derived from an EMBL/GenBank/DDBJ whole genome shotgun (WGS) entry which is preliminary data.</text>
</comment>
<evidence type="ECO:0000313" key="1">
    <source>
        <dbReference type="EMBL" id="KAH9308946.1"/>
    </source>
</evidence>
<dbReference type="Proteomes" id="UP000824469">
    <property type="component" value="Unassembled WGS sequence"/>
</dbReference>